<dbReference type="SUPFAM" id="SSF56784">
    <property type="entry name" value="HAD-like"/>
    <property type="match status" value="1"/>
</dbReference>
<comment type="caution">
    <text evidence="1">The sequence shown here is derived from an EMBL/GenBank/DDBJ whole genome shotgun (WGS) entry which is preliminary data.</text>
</comment>
<protein>
    <recommendedName>
        <fullName evidence="3">HAD family hydrolase</fullName>
    </recommendedName>
</protein>
<dbReference type="EMBL" id="JAPQFJ010000008">
    <property type="protein sequence ID" value="MCY6958803.1"/>
    <property type="molecule type" value="Genomic_DNA"/>
</dbReference>
<dbReference type="RefSeq" id="WP_268061219.1">
    <property type="nucleotide sequence ID" value="NZ_JAPQFJ010000008.1"/>
</dbReference>
<dbReference type="Gene3D" id="3.40.50.1000">
    <property type="entry name" value="HAD superfamily/HAD-like"/>
    <property type="match status" value="1"/>
</dbReference>
<evidence type="ECO:0000313" key="2">
    <source>
        <dbReference type="Proteomes" id="UP001144612"/>
    </source>
</evidence>
<name>A0ABT4DAW7_9CLOT</name>
<dbReference type="Proteomes" id="UP001144612">
    <property type="component" value="Unassembled WGS sequence"/>
</dbReference>
<keyword evidence="2" id="KW-1185">Reference proteome</keyword>
<evidence type="ECO:0008006" key="3">
    <source>
        <dbReference type="Google" id="ProtNLM"/>
    </source>
</evidence>
<gene>
    <name evidence="1" type="ORF">OW729_09325</name>
</gene>
<proteinExistence type="predicted"/>
<reference evidence="1" key="1">
    <citation type="submission" date="2022-12" db="EMBL/GenBank/DDBJ databases">
        <title>Clostridium sp. nov., isolated from industrial wastewater.</title>
        <authorList>
            <person name="Jiayan W."/>
        </authorList>
    </citation>
    <scope>NUCLEOTIDE SEQUENCE</scope>
    <source>
        <strain evidence="1">ZC22-4</strain>
    </source>
</reference>
<dbReference type="InterPro" id="IPR023214">
    <property type="entry name" value="HAD_sf"/>
</dbReference>
<sequence length="154" mass="17907">MLPQQPCFVFFIESLITQTNTLDPYALKFISTLQKNNCYFLTHNSNTNRETFYNDLVSKNIPCIFNNVVTPNDIPYSYNALSLFKFINISPKRIVVITNVLTDDYCEYQRLGGKLILILNNGTTYDDYLKSHHDPDLVLGNFHNLAIFLNKKRR</sequence>
<evidence type="ECO:0000313" key="1">
    <source>
        <dbReference type="EMBL" id="MCY6958803.1"/>
    </source>
</evidence>
<accession>A0ABT4DAW7</accession>
<organism evidence="1 2">
    <name type="scientific">Clostridium brassicae</name>
    <dbReference type="NCBI Taxonomy" id="2999072"/>
    <lineage>
        <taxon>Bacteria</taxon>
        <taxon>Bacillati</taxon>
        <taxon>Bacillota</taxon>
        <taxon>Clostridia</taxon>
        <taxon>Eubacteriales</taxon>
        <taxon>Clostridiaceae</taxon>
        <taxon>Clostridium</taxon>
    </lineage>
</organism>
<dbReference type="InterPro" id="IPR036412">
    <property type="entry name" value="HAD-like_sf"/>
</dbReference>